<dbReference type="AlphaFoldDB" id="A0A0K0X1W3"/>
<sequence length="207" mass="23613">MDAESREWLRLLDAGACGADRRIAIERLHEVLLQVARREVRRRHTAIAGTELDDIAQQAASDATLSILGKLDSFRGESRFTTWAYKFVILEVSNKLGRHYWRNPPVALDTEEWNRLPERFGIDPSEHAEAAELSAAIRHAVEATLTERQRQMFVAIVVQGIPLDALVDKLGVSRNAVYKTIFDARRKIREFLVTNQYLTNHVALERP</sequence>
<evidence type="ECO:0000313" key="8">
    <source>
        <dbReference type="Proteomes" id="UP000062255"/>
    </source>
</evidence>
<dbReference type="Proteomes" id="UP000062255">
    <property type="component" value="Chromosome"/>
</dbReference>
<gene>
    <name evidence="7" type="ORF">AFA91_05480</name>
</gene>
<dbReference type="InterPro" id="IPR013324">
    <property type="entry name" value="RNA_pol_sigma_r3/r4-like"/>
</dbReference>
<dbReference type="InterPro" id="IPR013325">
    <property type="entry name" value="RNA_pol_sigma_r2"/>
</dbReference>
<keyword evidence="2" id="KW-0805">Transcription regulation</keyword>
<dbReference type="Pfam" id="PF08281">
    <property type="entry name" value="Sigma70_r4_2"/>
    <property type="match status" value="1"/>
</dbReference>
<proteinExistence type="inferred from homology"/>
<dbReference type="Gene3D" id="1.10.1740.10">
    <property type="match status" value="1"/>
</dbReference>
<evidence type="ECO:0000256" key="5">
    <source>
        <dbReference type="ARBA" id="ARBA00023163"/>
    </source>
</evidence>
<evidence type="ECO:0000313" key="7">
    <source>
        <dbReference type="EMBL" id="AKS31419.1"/>
    </source>
</evidence>
<dbReference type="PANTHER" id="PTHR43133">
    <property type="entry name" value="RNA POLYMERASE ECF-TYPE SIGMA FACTO"/>
    <property type="match status" value="1"/>
</dbReference>
<dbReference type="KEGG" id="mgo:AFA91_05480"/>
<evidence type="ECO:0000256" key="3">
    <source>
        <dbReference type="ARBA" id="ARBA00023082"/>
    </source>
</evidence>
<dbReference type="SUPFAM" id="SSF88659">
    <property type="entry name" value="Sigma3 and sigma4 domains of RNA polymerase sigma factors"/>
    <property type="match status" value="1"/>
</dbReference>
<dbReference type="InterPro" id="IPR036388">
    <property type="entry name" value="WH-like_DNA-bd_sf"/>
</dbReference>
<accession>A0A0K0X1W3</accession>
<evidence type="ECO:0000256" key="2">
    <source>
        <dbReference type="ARBA" id="ARBA00023015"/>
    </source>
</evidence>
<dbReference type="STRING" id="134601.AFA91_05480"/>
<dbReference type="OrthoDB" id="9780326at2"/>
<dbReference type="EMBL" id="CP012150">
    <property type="protein sequence ID" value="AKS31419.1"/>
    <property type="molecule type" value="Genomic_DNA"/>
</dbReference>
<keyword evidence="5" id="KW-0804">Transcription</keyword>
<evidence type="ECO:0000259" key="6">
    <source>
        <dbReference type="Pfam" id="PF08281"/>
    </source>
</evidence>
<dbReference type="GO" id="GO:0006352">
    <property type="term" value="P:DNA-templated transcription initiation"/>
    <property type="evidence" value="ECO:0007669"/>
    <property type="project" value="InterPro"/>
</dbReference>
<dbReference type="RefSeq" id="WP_049743826.1">
    <property type="nucleotide sequence ID" value="NZ_CP012150.1"/>
</dbReference>
<dbReference type="PATRIC" id="fig|134601.6.peg.1136"/>
<keyword evidence="3" id="KW-0731">Sigma factor</keyword>
<dbReference type="GO" id="GO:0016987">
    <property type="term" value="F:sigma factor activity"/>
    <property type="evidence" value="ECO:0007669"/>
    <property type="project" value="UniProtKB-KW"/>
</dbReference>
<dbReference type="Gene3D" id="1.10.10.10">
    <property type="entry name" value="Winged helix-like DNA-binding domain superfamily/Winged helix DNA-binding domain"/>
    <property type="match status" value="1"/>
</dbReference>
<protein>
    <submittedName>
        <fullName evidence="7">RNA polymerase sigma 70</fullName>
    </submittedName>
</protein>
<keyword evidence="4" id="KW-0238">DNA-binding</keyword>
<dbReference type="InterPro" id="IPR013249">
    <property type="entry name" value="RNA_pol_sigma70_r4_t2"/>
</dbReference>
<dbReference type="NCBIfam" id="TIGR02937">
    <property type="entry name" value="sigma70-ECF"/>
    <property type="match status" value="1"/>
</dbReference>
<organism evidence="7 8">
    <name type="scientific">Mycolicibacterium goodii</name>
    <name type="common">Mycobacterium goodii</name>
    <dbReference type="NCBI Taxonomy" id="134601"/>
    <lineage>
        <taxon>Bacteria</taxon>
        <taxon>Bacillati</taxon>
        <taxon>Actinomycetota</taxon>
        <taxon>Actinomycetes</taxon>
        <taxon>Mycobacteriales</taxon>
        <taxon>Mycobacteriaceae</taxon>
        <taxon>Mycolicibacterium</taxon>
    </lineage>
</organism>
<dbReference type="GO" id="GO:0003677">
    <property type="term" value="F:DNA binding"/>
    <property type="evidence" value="ECO:0007669"/>
    <property type="project" value="UniProtKB-KW"/>
</dbReference>
<dbReference type="PANTHER" id="PTHR43133:SF51">
    <property type="entry name" value="RNA POLYMERASE SIGMA FACTOR"/>
    <property type="match status" value="1"/>
</dbReference>
<dbReference type="InterPro" id="IPR014284">
    <property type="entry name" value="RNA_pol_sigma-70_dom"/>
</dbReference>
<name>A0A0K0X1W3_MYCGD</name>
<comment type="similarity">
    <text evidence="1">Belongs to the sigma-70 factor family. ECF subfamily.</text>
</comment>
<reference evidence="7 8" key="1">
    <citation type="submission" date="2015-07" db="EMBL/GenBank/DDBJ databases">
        <title>Complete genome sequence of Mycobacterium goodii X7B, a facultative thermophilic biodesulfurizing bacterium.</title>
        <authorList>
            <person name="Yu B."/>
            <person name="Li F."/>
            <person name="Xu P."/>
        </authorList>
    </citation>
    <scope>NUCLEOTIDE SEQUENCE [LARGE SCALE GENOMIC DNA]</scope>
    <source>
        <strain evidence="7 8">X7B</strain>
    </source>
</reference>
<dbReference type="SUPFAM" id="SSF88946">
    <property type="entry name" value="Sigma2 domain of RNA polymerase sigma factors"/>
    <property type="match status" value="1"/>
</dbReference>
<dbReference type="InterPro" id="IPR039425">
    <property type="entry name" value="RNA_pol_sigma-70-like"/>
</dbReference>
<feature type="domain" description="RNA polymerase sigma factor 70 region 4 type 2" evidence="6">
    <location>
        <begin position="143"/>
        <end position="188"/>
    </location>
</feature>
<evidence type="ECO:0000256" key="1">
    <source>
        <dbReference type="ARBA" id="ARBA00010641"/>
    </source>
</evidence>
<evidence type="ECO:0000256" key="4">
    <source>
        <dbReference type="ARBA" id="ARBA00023125"/>
    </source>
</evidence>